<dbReference type="InterPro" id="IPR033906">
    <property type="entry name" value="Lipase_N"/>
</dbReference>
<gene>
    <name evidence="9" type="primary">LOC113216970</name>
</gene>
<feature type="signal peptide" evidence="6">
    <location>
        <begin position="1"/>
        <end position="27"/>
    </location>
</feature>
<dbReference type="GO" id="GO:0005615">
    <property type="term" value="C:extracellular space"/>
    <property type="evidence" value="ECO:0007669"/>
    <property type="project" value="TreeGrafter"/>
</dbReference>
<dbReference type="InterPro" id="IPR029058">
    <property type="entry name" value="AB_hydrolase_fold"/>
</dbReference>
<evidence type="ECO:0000313" key="9">
    <source>
        <dbReference type="RefSeq" id="XP_026292593.1"/>
    </source>
</evidence>
<dbReference type="KEGG" id="foc:113216970"/>
<evidence type="ECO:0000256" key="2">
    <source>
        <dbReference type="ARBA" id="ARBA00010701"/>
    </source>
</evidence>
<dbReference type="RefSeq" id="XP_026292593.1">
    <property type="nucleotide sequence ID" value="XM_026436808.2"/>
</dbReference>
<proteinExistence type="inferred from homology"/>
<dbReference type="GO" id="GO:0004806">
    <property type="term" value="F:triacylglycerol lipase activity"/>
    <property type="evidence" value="ECO:0007669"/>
    <property type="project" value="InterPro"/>
</dbReference>
<dbReference type="Gene3D" id="3.40.50.1820">
    <property type="entry name" value="alpha/beta hydrolase"/>
    <property type="match status" value="1"/>
</dbReference>
<dbReference type="CDD" id="cd00707">
    <property type="entry name" value="Pancreat_lipase_like"/>
    <property type="match status" value="1"/>
</dbReference>
<feature type="domain" description="Lipase" evidence="7">
    <location>
        <begin position="79"/>
        <end position="365"/>
    </location>
</feature>
<evidence type="ECO:0000256" key="3">
    <source>
        <dbReference type="ARBA" id="ARBA00022525"/>
    </source>
</evidence>
<dbReference type="PRINTS" id="PR00821">
    <property type="entry name" value="TAGLIPASE"/>
</dbReference>
<accession>A0A6J1TH48</accession>
<protein>
    <submittedName>
        <fullName evidence="9">Phospholipase A1</fullName>
    </submittedName>
</protein>
<dbReference type="Proteomes" id="UP000504606">
    <property type="component" value="Unplaced"/>
</dbReference>
<reference evidence="9" key="1">
    <citation type="submission" date="2025-08" db="UniProtKB">
        <authorList>
            <consortium name="RefSeq"/>
        </authorList>
    </citation>
    <scope>IDENTIFICATION</scope>
    <source>
        <tissue evidence="9">Whole organism</tissue>
    </source>
</reference>
<comment type="similarity">
    <text evidence="2 5">Belongs to the AB hydrolase superfamily. Lipase family.</text>
</comment>
<dbReference type="Pfam" id="PF00151">
    <property type="entry name" value="Lipase"/>
    <property type="match status" value="1"/>
</dbReference>
<evidence type="ECO:0000256" key="6">
    <source>
        <dbReference type="SAM" id="SignalP"/>
    </source>
</evidence>
<sequence>MCRRLGLVLVIGVALLALAVGPTPANAQGWTSSLFSSFSNFSNLARKGISNVVETVKNTTSNIVEDAVRFVALRTTQDEVCYFILGCFSLKSPWVSLSRPVPVPKEPEAISVRFYFYTREYPERYTIESGPNITSHGDFGYEASKPTFFLVHGFLNSGNETWMADLKDAVLKNVDGNVFIVDWGQGAMEANYLQAVSNTRIVGREIGHLGRVLTSHYGASAKNFHFMGHSLGAHISGYAARNITSVGRVTAFDPAGPGFEALPRVVRLNKYSASFVDVLHTNAKPVTQLGFGMMHSIGHVDFYMNGGVDQPGCSSPNITMPKSILDVVTIPLNALSELISCSHSRSYEYFTEALNNTSCLMWGHKTSTGRQRLLWRKSVPSPVTSRSTECTKGRCIPIGLDTPSYPARGAFSVKTGSAAPFCLEENSGDGQTLKELKRLGLLS</sequence>
<dbReference type="OrthoDB" id="199913at2759"/>
<evidence type="ECO:0000259" key="7">
    <source>
        <dbReference type="Pfam" id="PF00151"/>
    </source>
</evidence>
<organism evidence="8 9">
    <name type="scientific">Frankliniella occidentalis</name>
    <name type="common">Western flower thrips</name>
    <name type="synonym">Euthrips occidentalis</name>
    <dbReference type="NCBI Taxonomy" id="133901"/>
    <lineage>
        <taxon>Eukaryota</taxon>
        <taxon>Metazoa</taxon>
        <taxon>Ecdysozoa</taxon>
        <taxon>Arthropoda</taxon>
        <taxon>Hexapoda</taxon>
        <taxon>Insecta</taxon>
        <taxon>Pterygota</taxon>
        <taxon>Neoptera</taxon>
        <taxon>Paraneoptera</taxon>
        <taxon>Thysanoptera</taxon>
        <taxon>Terebrantia</taxon>
        <taxon>Thripoidea</taxon>
        <taxon>Thripidae</taxon>
        <taxon>Frankliniella</taxon>
    </lineage>
</organism>
<dbReference type="InterPro" id="IPR002331">
    <property type="entry name" value="Lipase_panc"/>
</dbReference>
<dbReference type="PANTHER" id="PTHR11610:SF178">
    <property type="entry name" value="LIPASE MEMBER H-A-LIKE PROTEIN"/>
    <property type="match status" value="1"/>
</dbReference>
<keyword evidence="6" id="KW-0732">Signal</keyword>
<keyword evidence="4" id="KW-1015">Disulfide bond</keyword>
<dbReference type="AlphaFoldDB" id="A0A6J1TH48"/>
<name>A0A6J1TH48_FRAOC</name>
<evidence type="ECO:0000256" key="4">
    <source>
        <dbReference type="ARBA" id="ARBA00023157"/>
    </source>
</evidence>
<keyword evidence="8" id="KW-1185">Reference proteome</keyword>
<feature type="chain" id="PRO_5026968188" evidence="6">
    <location>
        <begin position="28"/>
        <end position="443"/>
    </location>
</feature>
<dbReference type="PRINTS" id="PR00823">
    <property type="entry name" value="PANCLIPASE"/>
</dbReference>
<dbReference type="GeneID" id="113216970"/>
<dbReference type="InterPro" id="IPR000734">
    <property type="entry name" value="TAG_lipase"/>
</dbReference>
<dbReference type="GO" id="GO:0016042">
    <property type="term" value="P:lipid catabolic process"/>
    <property type="evidence" value="ECO:0007669"/>
    <property type="project" value="TreeGrafter"/>
</dbReference>
<dbReference type="InterPro" id="IPR013818">
    <property type="entry name" value="Lipase"/>
</dbReference>
<dbReference type="PANTHER" id="PTHR11610">
    <property type="entry name" value="LIPASE"/>
    <property type="match status" value="1"/>
</dbReference>
<keyword evidence="3" id="KW-0964">Secreted</keyword>
<evidence type="ECO:0000313" key="8">
    <source>
        <dbReference type="Proteomes" id="UP000504606"/>
    </source>
</evidence>
<evidence type="ECO:0000256" key="1">
    <source>
        <dbReference type="ARBA" id="ARBA00004613"/>
    </source>
</evidence>
<comment type="subcellular location">
    <subcellularLocation>
        <location evidence="1">Secreted</location>
    </subcellularLocation>
</comment>
<evidence type="ECO:0000256" key="5">
    <source>
        <dbReference type="RuleBase" id="RU004262"/>
    </source>
</evidence>
<dbReference type="SUPFAM" id="SSF53474">
    <property type="entry name" value="alpha/beta-Hydrolases"/>
    <property type="match status" value="1"/>
</dbReference>